<proteinExistence type="predicted"/>
<dbReference type="RefSeq" id="WP_085911596.1">
    <property type="nucleotide sequence ID" value="NZ_AP018920.1"/>
</dbReference>
<name>A0A1Y2N614_PSEAH</name>
<dbReference type="OrthoDB" id="5517693at2"/>
<organism evidence="2 3">
    <name type="scientific">Pseudonocardia autotrophica</name>
    <name type="common">Amycolata autotrophica</name>
    <name type="synonym">Nocardia autotrophica</name>
    <dbReference type="NCBI Taxonomy" id="2074"/>
    <lineage>
        <taxon>Bacteria</taxon>
        <taxon>Bacillati</taxon>
        <taxon>Actinomycetota</taxon>
        <taxon>Actinomycetes</taxon>
        <taxon>Pseudonocardiales</taxon>
        <taxon>Pseudonocardiaceae</taxon>
        <taxon>Pseudonocardia</taxon>
    </lineage>
</organism>
<dbReference type="InterPro" id="IPR025159">
    <property type="entry name" value="AbiEi_N"/>
</dbReference>
<feature type="domain" description="AbiEi antitoxin N-terminal" evidence="1">
    <location>
        <begin position="9"/>
        <end position="45"/>
    </location>
</feature>
<evidence type="ECO:0000313" key="3">
    <source>
        <dbReference type="Proteomes" id="UP000194360"/>
    </source>
</evidence>
<sequence>MFLDAVPGAGPFRRADLHAAGLADSGIAAALRAGQLRRVCRGMYVPGPRPTASGGGHVEREPARHLLAVRGVLARLGVPAVVSHASAAIAHGLDVWDLPLDLVHLTRDRPSGARRGRDLHLHVGPLSATDVTYVGGLAVTTPARTAIDIAREQPFAQAIVVADAALRAEHTDRAALTEALRAAAGRTGVGRAARVVEFADGRSASPGESRSRLLFHRSGLPEPVLQREIAGRDGERLATVDFWWGGTRPVVGEFDGEIKYGRLLRPGQTPRQAVVEEKIREDLLRELGLEVVRWTWRDLDEPQHLLARLRRRLARRNS</sequence>
<evidence type="ECO:0000313" key="2">
    <source>
        <dbReference type="EMBL" id="OSY42368.1"/>
    </source>
</evidence>
<dbReference type="Proteomes" id="UP000194360">
    <property type="component" value="Unassembled WGS sequence"/>
</dbReference>
<keyword evidence="3" id="KW-1185">Reference proteome</keyword>
<comment type="caution">
    <text evidence="2">The sequence shown here is derived from an EMBL/GenBank/DDBJ whole genome shotgun (WGS) entry which is preliminary data.</text>
</comment>
<gene>
    <name evidence="2" type="ORF">BG845_01288</name>
</gene>
<accession>A0A1Y2N614</accession>
<dbReference type="AlphaFoldDB" id="A0A1Y2N614"/>
<dbReference type="Pfam" id="PF13338">
    <property type="entry name" value="AbiEi_4"/>
    <property type="match status" value="1"/>
</dbReference>
<dbReference type="STRING" id="2074.BG845_01288"/>
<protein>
    <recommendedName>
        <fullName evidence="1">AbiEi antitoxin N-terminal domain-containing protein</fullName>
    </recommendedName>
</protein>
<dbReference type="EMBL" id="MIGB01000005">
    <property type="protein sequence ID" value="OSY42368.1"/>
    <property type="molecule type" value="Genomic_DNA"/>
</dbReference>
<reference evidence="2 3" key="1">
    <citation type="submission" date="2016-09" db="EMBL/GenBank/DDBJ databases">
        <title>Pseudonocardia autotrophica DSM535, a candidate organism with high potential of specific P450 cytochromes.</title>
        <authorList>
            <person name="Grumaz C."/>
            <person name="Vainshtein Y."/>
            <person name="Kirstahler P."/>
            <person name="Sohn K."/>
        </authorList>
    </citation>
    <scope>NUCLEOTIDE SEQUENCE [LARGE SCALE GENOMIC DNA]</scope>
    <source>
        <strain evidence="2 3">DSM 535</strain>
    </source>
</reference>
<evidence type="ECO:0000259" key="1">
    <source>
        <dbReference type="Pfam" id="PF13338"/>
    </source>
</evidence>